<dbReference type="AlphaFoldDB" id="W7E2P6"/>
<keyword evidence="1" id="KW-0175">Coiled coil</keyword>
<reference evidence="3 4" key="1">
    <citation type="journal article" date="2013" name="PLoS Genet.">
        <title>Comparative genome structure, secondary metabolite, and effector coding capacity across Cochliobolus pathogens.</title>
        <authorList>
            <person name="Condon B.J."/>
            <person name="Leng Y."/>
            <person name="Wu D."/>
            <person name="Bushley K.E."/>
            <person name="Ohm R.A."/>
            <person name="Otillar R."/>
            <person name="Martin J."/>
            <person name="Schackwitz W."/>
            <person name="Grimwood J."/>
            <person name="MohdZainudin N."/>
            <person name="Xue C."/>
            <person name="Wang R."/>
            <person name="Manning V.A."/>
            <person name="Dhillon B."/>
            <person name="Tu Z.J."/>
            <person name="Steffenson B.J."/>
            <person name="Salamov A."/>
            <person name="Sun H."/>
            <person name="Lowry S."/>
            <person name="LaButti K."/>
            <person name="Han J."/>
            <person name="Copeland A."/>
            <person name="Lindquist E."/>
            <person name="Barry K."/>
            <person name="Schmutz J."/>
            <person name="Baker S.E."/>
            <person name="Ciuffetti L.M."/>
            <person name="Grigoriev I.V."/>
            <person name="Zhong S."/>
            <person name="Turgeon B.G."/>
        </authorList>
    </citation>
    <scope>NUCLEOTIDE SEQUENCE [LARGE SCALE GENOMIC DNA]</scope>
    <source>
        <strain evidence="3 4">FI3</strain>
    </source>
</reference>
<evidence type="ECO:0000313" key="4">
    <source>
        <dbReference type="Proteomes" id="UP000054337"/>
    </source>
</evidence>
<dbReference type="InterPro" id="IPR011990">
    <property type="entry name" value="TPR-like_helical_dom_sf"/>
</dbReference>
<evidence type="ECO:0000256" key="1">
    <source>
        <dbReference type="SAM" id="Coils"/>
    </source>
</evidence>
<feature type="region of interest" description="Disordered" evidence="2">
    <location>
        <begin position="102"/>
        <end position="121"/>
    </location>
</feature>
<sequence length="917" mass="105397">MYDKEEFVRLNAKIKTYEAQLDTYRRKIAELEGKLEAYEQQNTIYPTAEVPASAVSKAAVDQLLSNPVSQLSPTQIRCFPNHQQSPDLEIVPYEPAKSNNISKKRGLDCVPRPSRKKHQQAPRWIAAGQRVIANVKKGKFSAERFRSQNIESSEPQGSLFERGKTLAERAAHSLRNATYAATKAQTELFFFLSALCVLETHSTLSSDEIDNIMMVLESRTDNYRHRRSILHGAKWFHDKVIVRLCERGWKLGHAIAVVALSSPDTPSQYEHVRHDKNADRFIQAFENVKDDSKEVECIGLLLFRYVELWNPFIRPVDILTHLYSGSLSPSPTITNHELDAVTKYNMFALIHPEVSPPTSATSALQQLIRSTAEKSHDLSASLLSNTSKHLLDILHVLTQSAHVEYSLLLYAGTKRKRWTPSGELEDFSIGDIGFDYAAIEILRDAKKLDRQLCVLESKSLIKRYGGKIHILHNFDIEWAQWRQAAPLICFYFTGCEYSNRFSEVGNCALPSFQGFFRAYKQQPEDQRYSVKNLVLPALVQASKFSDLPWKKECIDEIGSEDLQAMDLYTHASFIVRKAYVLRSDGRWDESSLVIREQLCSMNTNDLDPRLNAVRGLLVHSLASNMWEREKFDEAVTIWGQWQPPKYRDMTLFETRVSTRILTGTGKVMLHQGNFQDAMSSLESALRQYDEDVHPRLDVLATLTDVYCELGNPKKALEKLRPVINLSKGQTNRYYRNCYVSYVEALIWTHNHEEAERILLGLKKHFGESSQLDRHDRRRYIRILLQLAQNLHLRAKNQPQWMETVVRWRDVVASVAEFDEISSWDLGMISFSMHHASLQSGTENSEWLERGINEFKKKGRFWMRGMATYWGGYICSQLPCVVTAVRPMMHKDTRLVWPRQTPDTMPDDETPDLPDTLD</sequence>
<proteinExistence type="predicted"/>
<evidence type="ECO:0000313" key="3">
    <source>
        <dbReference type="EMBL" id="EUN21384.1"/>
    </source>
</evidence>
<dbReference type="GeneID" id="26252589"/>
<gene>
    <name evidence="3" type="ORF">COCVIDRAFT_20701</name>
</gene>
<dbReference type="RefSeq" id="XP_014550949.1">
    <property type="nucleotide sequence ID" value="XM_014695463.1"/>
</dbReference>
<evidence type="ECO:0000256" key="2">
    <source>
        <dbReference type="SAM" id="MobiDB-lite"/>
    </source>
</evidence>
<feature type="compositionally biased region" description="Acidic residues" evidence="2">
    <location>
        <begin position="904"/>
        <end position="917"/>
    </location>
</feature>
<name>W7E2P6_BIPV3</name>
<dbReference type="HOGENOM" id="CLU_317599_0_0_1"/>
<protein>
    <submittedName>
        <fullName evidence="3">Uncharacterized protein</fullName>
    </submittedName>
</protein>
<dbReference type="Proteomes" id="UP000054337">
    <property type="component" value="Unassembled WGS sequence"/>
</dbReference>
<dbReference type="Gene3D" id="1.25.40.10">
    <property type="entry name" value="Tetratricopeptide repeat domain"/>
    <property type="match status" value="1"/>
</dbReference>
<feature type="region of interest" description="Disordered" evidence="2">
    <location>
        <begin position="896"/>
        <end position="917"/>
    </location>
</feature>
<dbReference type="SUPFAM" id="SSF48452">
    <property type="entry name" value="TPR-like"/>
    <property type="match status" value="1"/>
</dbReference>
<dbReference type="EMBL" id="KI968850">
    <property type="protein sequence ID" value="EUN21384.1"/>
    <property type="molecule type" value="Genomic_DNA"/>
</dbReference>
<keyword evidence="4" id="KW-1185">Reference proteome</keyword>
<accession>W7E2P6</accession>
<feature type="coiled-coil region" evidence="1">
    <location>
        <begin position="7"/>
        <end position="41"/>
    </location>
</feature>
<organism evidence="3 4">
    <name type="scientific">Bipolaris victoriae (strain FI3)</name>
    <name type="common">Victoria blight of oats agent</name>
    <name type="synonym">Cochliobolus victoriae</name>
    <dbReference type="NCBI Taxonomy" id="930091"/>
    <lineage>
        <taxon>Eukaryota</taxon>
        <taxon>Fungi</taxon>
        <taxon>Dikarya</taxon>
        <taxon>Ascomycota</taxon>
        <taxon>Pezizomycotina</taxon>
        <taxon>Dothideomycetes</taxon>
        <taxon>Pleosporomycetidae</taxon>
        <taxon>Pleosporales</taxon>
        <taxon>Pleosporineae</taxon>
        <taxon>Pleosporaceae</taxon>
        <taxon>Bipolaris</taxon>
    </lineage>
</organism>